<dbReference type="PANTHER" id="PTHR10788:SF94">
    <property type="entry name" value="ALPHA,ALPHA-TREHALOSE-PHOSPHATE SYNTHASE [UDP-FORMING] 5"/>
    <property type="match status" value="1"/>
</dbReference>
<accession>A0ABP0TAE3</accession>
<evidence type="ECO:0000313" key="3">
    <source>
        <dbReference type="EMBL" id="CAK9190919.1"/>
    </source>
</evidence>
<dbReference type="PANTHER" id="PTHR10788">
    <property type="entry name" value="TREHALOSE-6-PHOSPHATE SYNTHASE"/>
    <property type="match status" value="1"/>
</dbReference>
<keyword evidence="2" id="KW-0378">Hydrolase</keyword>
<dbReference type="NCBIfam" id="TIGR00685">
    <property type="entry name" value="T6PP"/>
    <property type="match status" value="1"/>
</dbReference>
<protein>
    <recommendedName>
        <fullName evidence="2">Trehalose 6-phosphate phosphatase</fullName>
        <ecNumber evidence="2">3.1.3.12</ecNumber>
    </recommendedName>
</protein>
<comment type="function">
    <text evidence="2">Removes the phosphate from trehalose 6-phosphate to produce free trehalose.</text>
</comment>
<dbReference type="InterPro" id="IPR023214">
    <property type="entry name" value="HAD_sf"/>
</dbReference>
<comment type="similarity">
    <text evidence="1">In the N-terminal section; belongs to the glycosyltransferase 20 family.</text>
</comment>
<organism evidence="3 4">
    <name type="scientific">Sphagnum troendelagicum</name>
    <dbReference type="NCBI Taxonomy" id="128251"/>
    <lineage>
        <taxon>Eukaryota</taxon>
        <taxon>Viridiplantae</taxon>
        <taxon>Streptophyta</taxon>
        <taxon>Embryophyta</taxon>
        <taxon>Bryophyta</taxon>
        <taxon>Sphagnophytina</taxon>
        <taxon>Sphagnopsida</taxon>
        <taxon>Sphagnales</taxon>
        <taxon>Sphagnaceae</taxon>
        <taxon>Sphagnum</taxon>
    </lineage>
</organism>
<evidence type="ECO:0000256" key="1">
    <source>
        <dbReference type="ARBA" id="ARBA00005409"/>
    </source>
</evidence>
<dbReference type="Gene3D" id="3.30.70.1020">
    <property type="entry name" value="Trehalose-6-phosphate phosphatase related protein, domain 2"/>
    <property type="match status" value="1"/>
</dbReference>
<dbReference type="SUPFAM" id="SSF56784">
    <property type="entry name" value="HAD-like"/>
    <property type="match status" value="1"/>
</dbReference>
<evidence type="ECO:0000256" key="2">
    <source>
        <dbReference type="RuleBase" id="RU361117"/>
    </source>
</evidence>
<dbReference type="InterPro" id="IPR001830">
    <property type="entry name" value="Glyco_trans_20"/>
</dbReference>
<dbReference type="EC" id="3.1.3.12" evidence="2"/>
<dbReference type="EMBL" id="OZ019893">
    <property type="protein sequence ID" value="CAK9190919.1"/>
    <property type="molecule type" value="Genomic_DNA"/>
</dbReference>
<dbReference type="InterPro" id="IPR003337">
    <property type="entry name" value="Trehalose_PPase"/>
</dbReference>
<comment type="catalytic activity">
    <reaction evidence="2">
        <text>alpha,alpha-trehalose 6-phosphate + H2O = alpha,alpha-trehalose + phosphate</text>
        <dbReference type="Rhea" id="RHEA:23420"/>
        <dbReference type="ChEBI" id="CHEBI:15377"/>
        <dbReference type="ChEBI" id="CHEBI:16551"/>
        <dbReference type="ChEBI" id="CHEBI:43474"/>
        <dbReference type="ChEBI" id="CHEBI:58429"/>
        <dbReference type="EC" id="3.1.3.12"/>
    </reaction>
</comment>
<comment type="similarity">
    <text evidence="2">Belongs to the trehalose phosphatase family.</text>
</comment>
<reference evidence="3 4" key="1">
    <citation type="submission" date="2024-02" db="EMBL/GenBank/DDBJ databases">
        <authorList>
            <consortium name="ELIXIR-Norway"/>
            <consortium name="Elixir Norway"/>
        </authorList>
    </citation>
    <scope>NUCLEOTIDE SEQUENCE [LARGE SCALE GENOMIC DNA]</scope>
</reference>
<dbReference type="Pfam" id="PF02358">
    <property type="entry name" value="Trehalose_PPase"/>
    <property type="match status" value="1"/>
</dbReference>
<sequence>MKAVVQSGRSGADILLVQLQWQRDLDWATCRWQSVSEWNRHSAMERDMPVMSFEWKLVAEPVMQLYTESTDGSYIQYKESALVWHRRFADPDFGSWQAKELQNHLESVLASEPVAVKSGAQIVEVAPQGVSKGVVVEKLLLRMERASLPDLVLCVGDDQSDEDMFENIESLMNDALSAEVFACIVGQKPSKAKYYLDDIVEVIKMLQGLASASDPSTAPSVPHFADIASLHI</sequence>
<dbReference type="Proteomes" id="UP001497512">
    <property type="component" value="Chromosome 1"/>
</dbReference>
<dbReference type="Gene3D" id="3.40.50.1000">
    <property type="entry name" value="HAD superfamily/HAD-like"/>
    <property type="match status" value="1"/>
</dbReference>
<dbReference type="InterPro" id="IPR036412">
    <property type="entry name" value="HAD-like_sf"/>
</dbReference>
<proteinExistence type="inferred from homology"/>
<name>A0ABP0TAE3_9BRYO</name>
<comment type="cofactor">
    <cofactor evidence="2">
        <name>a divalent metal cation</name>
        <dbReference type="ChEBI" id="CHEBI:60240"/>
    </cofactor>
</comment>
<gene>
    <name evidence="3" type="ORF">CSSPTR1EN2_LOCUS1131</name>
</gene>
<comment type="pathway">
    <text evidence="2">Glycan biosynthesis; trehalose biosynthesis.</text>
</comment>
<keyword evidence="4" id="KW-1185">Reference proteome</keyword>
<evidence type="ECO:0000313" key="4">
    <source>
        <dbReference type="Proteomes" id="UP001497512"/>
    </source>
</evidence>